<evidence type="ECO:0000259" key="5">
    <source>
        <dbReference type="Pfam" id="PF00288"/>
    </source>
</evidence>
<evidence type="ECO:0000256" key="4">
    <source>
        <dbReference type="ARBA" id="ARBA00022840"/>
    </source>
</evidence>
<dbReference type="GO" id="GO:0050515">
    <property type="term" value="F:4-(cytidine 5'-diphospho)-2-C-methyl-D-erythritol kinase activity"/>
    <property type="evidence" value="ECO:0007669"/>
    <property type="project" value="TreeGrafter"/>
</dbReference>
<reference evidence="6 7" key="1">
    <citation type="journal article" date="2010" name="Stand. Genomic Sci.">
        <title>Non-contiguous finished genome sequence of Aminomonas paucivorans type strain (GLU-3).</title>
        <authorList>
            <person name="Pitluck S."/>
            <person name="Yasawong M."/>
            <person name="Held B."/>
            <person name="Lapidus A."/>
            <person name="Nolan M."/>
            <person name="Copeland A."/>
            <person name="Lucas S."/>
            <person name="Del Rio T.G."/>
            <person name="Tice H."/>
            <person name="Cheng J.F."/>
            <person name="Chertkov O."/>
            <person name="Goodwin L."/>
            <person name="Tapia R."/>
            <person name="Han C."/>
            <person name="Liolios K."/>
            <person name="Ivanova N."/>
            <person name="Mavromatis K."/>
            <person name="Ovchinnikova G."/>
            <person name="Pati A."/>
            <person name="Chen A."/>
            <person name="Palaniappan K."/>
            <person name="Land M."/>
            <person name="Hauser L."/>
            <person name="Chang Y.J."/>
            <person name="Jeffries C.D."/>
            <person name="Pukall R."/>
            <person name="Spring S."/>
            <person name="Rohde M."/>
            <person name="Sikorski J."/>
            <person name="Goker M."/>
            <person name="Woyke T."/>
            <person name="Bristow J."/>
            <person name="Eisen J.A."/>
            <person name="Markowitz V."/>
            <person name="Hugenholtz P."/>
            <person name="Kyrpides N.C."/>
            <person name="Klenk H.P."/>
        </authorList>
    </citation>
    <scope>NUCLEOTIDE SEQUENCE [LARGE SCALE GENOMIC DNA]</scope>
    <source>
        <strain evidence="6 7">DSM 12260</strain>
    </source>
</reference>
<dbReference type="Gene3D" id="3.30.230.10">
    <property type="match status" value="1"/>
</dbReference>
<dbReference type="AlphaFoldDB" id="E3CXN5"/>
<dbReference type="HOGENOM" id="CLU_056896_0_1_0"/>
<evidence type="ECO:0000256" key="1">
    <source>
        <dbReference type="ARBA" id="ARBA00022679"/>
    </source>
</evidence>
<organism evidence="6 7">
    <name type="scientific">Aminomonas paucivorans DSM 12260</name>
    <dbReference type="NCBI Taxonomy" id="584708"/>
    <lineage>
        <taxon>Bacteria</taxon>
        <taxon>Thermotogati</taxon>
        <taxon>Synergistota</taxon>
        <taxon>Synergistia</taxon>
        <taxon>Synergistales</taxon>
        <taxon>Synergistaceae</taxon>
        <taxon>Aminomonas</taxon>
    </lineage>
</organism>
<evidence type="ECO:0000313" key="6">
    <source>
        <dbReference type="EMBL" id="EFQ22628.1"/>
    </source>
</evidence>
<dbReference type="PANTHER" id="PTHR43527">
    <property type="entry name" value="4-DIPHOSPHOCYTIDYL-2-C-METHYL-D-ERYTHRITOL KINASE, CHLOROPLASTIC"/>
    <property type="match status" value="1"/>
</dbReference>
<keyword evidence="2" id="KW-0547">Nucleotide-binding</keyword>
<keyword evidence="3 6" id="KW-0418">Kinase</keyword>
<dbReference type="InterPro" id="IPR006204">
    <property type="entry name" value="GHMP_kinase_N_dom"/>
</dbReference>
<dbReference type="RefSeq" id="WP_006299772.1">
    <property type="nucleotide sequence ID" value="NZ_CM001022.1"/>
</dbReference>
<dbReference type="EMBL" id="CM001022">
    <property type="protein sequence ID" value="EFQ22628.1"/>
    <property type="molecule type" value="Genomic_DNA"/>
</dbReference>
<protein>
    <submittedName>
        <fullName evidence="6">GHMP kinase domain protein</fullName>
    </submittedName>
</protein>
<keyword evidence="4" id="KW-0067">ATP-binding</keyword>
<dbReference type="InterPro" id="IPR014721">
    <property type="entry name" value="Ribsml_uS5_D2-typ_fold_subgr"/>
</dbReference>
<proteinExistence type="predicted"/>
<dbReference type="Proteomes" id="UP000005096">
    <property type="component" value="Chromosome"/>
</dbReference>
<dbReference type="GO" id="GO:0005524">
    <property type="term" value="F:ATP binding"/>
    <property type="evidence" value="ECO:0007669"/>
    <property type="project" value="UniProtKB-KW"/>
</dbReference>
<dbReference type="STRING" id="584708.Apau_0191"/>
<dbReference type="eggNOG" id="COG4542">
    <property type="taxonomic scope" value="Bacteria"/>
</dbReference>
<dbReference type="SUPFAM" id="SSF54211">
    <property type="entry name" value="Ribosomal protein S5 domain 2-like"/>
    <property type="match status" value="1"/>
</dbReference>
<dbReference type="PANTHER" id="PTHR43527:SF1">
    <property type="entry name" value="L-THREONINE KINASE"/>
    <property type="match status" value="1"/>
</dbReference>
<accession>E3CXN5</accession>
<feature type="domain" description="GHMP kinase N-terminal" evidence="5">
    <location>
        <begin position="54"/>
        <end position="120"/>
    </location>
</feature>
<evidence type="ECO:0000256" key="2">
    <source>
        <dbReference type="ARBA" id="ARBA00022741"/>
    </source>
</evidence>
<evidence type="ECO:0000313" key="7">
    <source>
        <dbReference type="Proteomes" id="UP000005096"/>
    </source>
</evidence>
<name>E3CXN5_9BACT</name>
<dbReference type="Pfam" id="PF00288">
    <property type="entry name" value="GHMP_kinases_N"/>
    <property type="match status" value="1"/>
</dbReference>
<dbReference type="InterPro" id="IPR020568">
    <property type="entry name" value="Ribosomal_Su5_D2-typ_SF"/>
</dbReference>
<dbReference type="PaxDb" id="584708-Apau_0191"/>
<keyword evidence="1" id="KW-0808">Transferase</keyword>
<gene>
    <name evidence="6" type="ORF">Apau_0191</name>
</gene>
<keyword evidence="7" id="KW-1185">Reference proteome</keyword>
<dbReference type="OrthoDB" id="4548147at2"/>
<sequence length="290" mass="31033">MNRVACSLPGTVGEWVQGWILPEGEALVSLVVQWRGQVRLRSGPDGAAKLPPKAYRALRLARERFSLGGVRVEVDNPLRPALGLGTSTMDVGGILAGAAVLAGQPLIPEDLFRLCCEIEPSDGTMFPRLALVDHLKGTLVETLPDPPDLHLAVLLPFRTLDTEAYRKDRAVMNAVRSRSARHVKAYRILKDGLLAGDARKVAAAATLSAILQQAVMPREEWPLLLGACRECRGLGIAVAHSGTASAVLFPDASGAECAARWFRSRWDLGEIACVPVSGGGVEVQEEPDPA</sequence>
<evidence type="ECO:0000256" key="3">
    <source>
        <dbReference type="ARBA" id="ARBA00022777"/>
    </source>
</evidence>